<dbReference type="EMBL" id="JADJZA010000007">
    <property type="protein sequence ID" value="MBK9297778.1"/>
    <property type="molecule type" value="Genomic_DNA"/>
</dbReference>
<dbReference type="InterPro" id="IPR003439">
    <property type="entry name" value="ABC_transporter-like_ATP-bd"/>
</dbReference>
<evidence type="ECO:0000256" key="3">
    <source>
        <dbReference type="ARBA" id="ARBA00022496"/>
    </source>
</evidence>
<evidence type="ECO:0000256" key="5">
    <source>
        <dbReference type="ARBA" id="ARBA00022840"/>
    </source>
</evidence>
<dbReference type="InterPro" id="IPR017871">
    <property type="entry name" value="ABC_transporter-like_CS"/>
</dbReference>
<dbReference type="InterPro" id="IPR003593">
    <property type="entry name" value="AAA+_ATPase"/>
</dbReference>
<evidence type="ECO:0000256" key="6">
    <source>
        <dbReference type="ARBA" id="ARBA00023004"/>
    </source>
</evidence>
<keyword evidence="4" id="KW-0547">Nucleotide-binding</keyword>
<dbReference type="SUPFAM" id="SSF52540">
    <property type="entry name" value="P-loop containing nucleoside triphosphate hydrolases"/>
    <property type="match status" value="1"/>
</dbReference>
<name>A0A936TDV4_9ACTN</name>
<evidence type="ECO:0000256" key="10">
    <source>
        <dbReference type="SAM" id="MobiDB-lite"/>
    </source>
</evidence>
<organism evidence="12 13">
    <name type="scientific">Candidatus Neomicrothrix subdominans</name>
    <dbReference type="NCBI Taxonomy" id="2954438"/>
    <lineage>
        <taxon>Bacteria</taxon>
        <taxon>Bacillati</taxon>
        <taxon>Actinomycetota</taxon>
        <taxon>Acidimicrobiia</taxon>
        <taxon>Acidimicrobiales</taxon>
        <taxon>Microthrixaceae</taxon>
        <taxon>Candidatus Neomicrothrix</taxon>
    </lineage>
</organism>
<dbReference type="PANTHER" id="PTHR42781">
    <property type="entry name" value="SPERMIDINE/PUTRESCINE IMPORT ATP-BINDING PROTEIN POTA"/>
    <property type="match status" value="1"/>
</dbReference>
<dbReference type="InterPro" id="IPR027417">
    <property type="entry name" value="P-loop_NTPase"/>
</dbReference>
<dbReference type="EC" id="7.6.2.9" evidence="9"/>
<keyword evidence="3" id="KW-0410">Iron transport</keyword>
<protein>
    <recommendedName>
        <fullName evidence="9">ABC-type quaternary amine transporter</fullName>
        <ecNumber evidence="9">7.6.2.9</ecNumber>
    </recommendedName>
</protein>
<dbReference type="PANTHER" id="PTHR42781:SF4">
    <property type="entry name" value="SPERMIDINE_PUTRESCINE IMPORT ATP-BINDING PROTEIN POTA"/>
    <property type="match status" value="1"/>
</dbReference>
<sequence length="396" mass="40673">MSAPGSRASTATATATGVTITGVVRRFGEAQVLSRLSLSVAPGELMALLGPSGSGKTTLLRLIAGLDRPDGGTIDLGDRRVAGGSTFVPAERRGVGLVFQDWALFPHLSVAANVGFGLPRPERRASPRIDTALARVGMVGFGDRRPDTLSGGQQQRVALARAMAPSPRVLLLDEPFSNLDAGLRTDVRSEVRRTLRSIGVTAIFVTHDRDEAFTLGDRVAIVNEGRIAQVGTPEEVYATPSDRWVAGFLGDANFVPGTIEAGRPSVAVSPLGPLPIRGIVGPGPVSVLVRPEALTIRSTIDGRAGGSGGTDDGALDGTDPGTGWRVTEAEFLGHSTLTRVTPIGGAVAASDGEALTLSIRTGGAPPARPGEVVDVTYSGGPAVAWAPAEEPPGPVG</sequence>
<dbReference type="CDD" id="cd03259">
    <property type="entry name" value="ABC_Carb_Solutes_like"/>
    <property type="match status" value="1"/>
</dbReference>
<dbReference type="PROSITE" id="PS50893">
    <property type="entry name" value="ABC_TRANSPORTER_2"/>
    <property type="match status" value="1"/>
</dbReference>
<keyword evidence="8" id="KW-0472">Membrane</keyword>
<dbReference type="SMART" id="SM00382">
    <property type="entry name" value="AAA"/>
    <property type="match status" value="1"/>
</dbReference>
<dbReference type="GO" id="GO:0015418">
    <property type="term" value="F:ABC-type quaternary ammonium compound transporting activity"/>
    <property type="evidence" value="ECO:0007669"/>
    <property type="project" value="UniProtKB-EC"/>
</dbReference>
<feature type="domain" description="ABC transporter" evidence="11">
    <location>
        <begin position="18"/>
        <end position="249"/>
    </location>
</feature>
<evidence type="ECO:0000256" key="2">
    <source>
        <dbReference type="ARBA" id="ARBA00022475"/>
    </source>
</evidence>
<dbReference type="InterPro" id="IPR050093">
    <property type="entry name" value="ABC_SmlMolc_Importer"/>
</dbReference>
<gene>
    <name evidence="12" type="ORF">IPN02_13295</name>
</gene>
<dbReference type="Proteomes" id="UP000727993">
    <property type="component" value="Unassembled WGS sequence"/>
</dbReference>
<keyword evidence="2" id="KW-1003">Cell membrane</keyword>
<evidence type="ECO:0000256" key="1">
    <source>
        <dbReference type="ARBA" id="ARBA00022448"/>
    </source>
</evidence>
<dbReference type="Gene3D" id="2.40.50.100">
    <property type="match status" value="1"/>
</dbReference>
<dbReference type="Pfam" id="PF00005">
    <property type="entry name" value="ABC_tran"/>
    <property type="match status" value="1"/>
</dbReference>
<evidence type="ECO:0000256" key="4">
    <source>
        <dbReference type="ARBA" id="ARBA00022741"/>
    </source>
</evidence>
<comment type="caution">
    <text evidence="12">The sequence shown here is derived from an EMBL/GenBank/DDBJ whole genome shotgun (WGS) entry which is preliminary data.</text>
</comment>
<dbReference type="InterPro" id="IPR015853">
    <property type="entry name" value="ABC_transpr_FbpC"/>
</dbReference>
<evidence type="ECO:0000256" key="8">
    <source>
        <dbReference type="ARBA" id="ARBA00023136"/>
    </source>
</evidence>
<dbReference type="GO" id="GO:0015408">
    <property type="term" value="F:ABC-type ferric iron transporter activity"/>
    <property type="evidence" value="ECO:0007669"/>
    <property type="project" value="InterPro"/>
</dbReference>
<dbReference type="GO" id="GO:0016887">
    <property type="term" value="F:ATP hydrolysis activity"/>
    <property type="evidence" value="ECO:0007669"/>
    <property type="project" value="InterPro"/>
</dbReference>
<reference evidence="12 13" key="1">
    <citation type="submission" date="2020-10" db="EMBL/GenBank/DDBJ databases">
        <title>Connecting structure to function with the recovery of over 1000 high-quality activated sludge metagenome-assembled genomes encoding full-length rRNA genes using long-read sequencing.</title>
        <authorList>
            <person name="Singleton C.M."/>
            <person name="Petriglieri F."/>
            <person name="Kristensen J.M."/>
            <person name="Kirkegaard R.H."/>
            <person name="Michaelsen T.Y."/>
            <person name="Andersen M.H."/>
            <person name="Karst S.M."/>
            <person name="Dueholm M.S."/>
            <person name="Nielsen P.H."/>
            <person name="Albertsen M."/>
        </authorList>
    </citation>
    <scope>NUCLEOTIDE SEQUENCE [LARGE SCALE GENOMIC DNA]</scope>
    <source>
        <strain evidence="12">Lyne_18-Q3-R50-59_MAXAC.006</strain>
    </source>
</reference>
<evidence type="ECO:0000256" key="7">
    <source>
        <dbReference type="ARBA" id="ARBA00023065"/>
    </source>
</evidence>
<feature type="region of interest" description="Disordered" evidence="10">
    <location>
        <begin position="299"/>
        <end position="321"/>
    </location>
</feature>
<dbReference type="GO" id="GO:0016020">
    <property type="term" value="C:membrane"/>
    <property type="evidence" value="ECO:0007669"/>
    <property type="project" value="InterPro"/>
</dbReference>
<proteinExistence type="predicted"/>
<evidence type="ECO:0000313" key="12">
    <source>
        <dbReference type="EMBL" id="MBK9297778.1"/>
    </source>
</evidence>
<evidence type="ECO:0000313" key="13">
    <source>
        <dbReference type="Proteomes" id="UP000727993"/>
    </source>
</evidence>
<dbReference type="PROSITE" id="PS00211">
    <property type="entry name" value="ABC_TRANSPORTER_1"/>
    <property type="match status" value="1"/>
</dbReference>
<dbReference type="FunFam" id="3.40.50.300:FF:000425">
    <property type="entry name" value="Probable ABC transporter, ATP-binding subunit"/>
    <property type="match status" value="1"/>
</dbReference>
<evidence type="ECO:0000256" key="9">
    <source>
        <dbReference type="ARBA" id="ARBA00066388"/>
    </source>
</evidence>
<accession>A0A936TDV4</accession>
<dbReference type="Gene3D" id="3.40.50.300">
    <property type="entry name" value="P-loop containing nucleotide triphosphate hydrolases"/>
    <property type="match status" value="1"/>
</dbReference>
<keyword evidence="1" id="KW-0813">Transport</keyword>
<evidence type="ECO:0000259" key="11">
    <source>
        <dbReference type="PROSITE" id="PS50893"/>
    </source>
</evidence>
<keyword evidence="7" id="KW-0406">Ion transport</keyword>
<dbReference type="AlphaFoldDB" id="A0A936TDV4"/>
<keyword evidence="5 12" id="KW-0067">ATP-binding</keyword>
<dbReference type="GO" id="GO:0005524">
    <property type="term" value="F:ATP binding"/>
    <property type="evidence" value="ECO:0007669"/>
    <property type="project" value="UniProtKB-KW"/>
</dbReference>
<keyword evidence="6" id="KW-0408">Iron</keyword>